<gene>
    <name evidence="19" type="primary">ribD</name>
    <name evidence="19" type="ORF">ENV54_02645</name>
</gene>
<feature type="binding site" evidence="15">
    <location>
        <position position="320"/>
    </location>
    <ligand>
        <name>substrate</name>
    </ligand>
</feature>
<dbReference type="PROSITE" id="PS51747">
    <property type="entry name" value="CYT_DCMP_DEAMINASES_2"/>
    <property type="match status" value="1"/>
</dbReference>
<keyword evidence="9 13" id="KW-0862">Zinc</keyword>
<dbReference type="InterPro" id="IPR050765">
    <property type="entry name" value="Riboflavin_Biosynth_HTPR"/>
</dbReference>
<comment type="catalytic activity">
    <reaction evidence="13">
        <text>5-amino-6-(5-phospho-D-ribitylamino)uracil + NADP(+) = 5-amino-6-(5-phospho-D-ribosylamino)uracil + NADPH + H(+)</text>
        <dbReference type="Rhea" id="RHEA:17845"/>
        <dbReference type="ChEBI" id="CHEBI:15378"/>
        <dbReference type="ChEBI" id="CHEBI:57783"/>
        <dbReference type="ChEBI" id="CHEBI:58349"/>
        <dbReference type="ChEBI" id="CHEBI:58421"/>
        <dbReference type="ChEBI" id="CHEBI:58453"/>
        <dbReference type="EC" id="1.1.1.193"/>
    </reaction>
</comment>
<evidence type="ECO:0000256" key="10">
    <source>
        <dbReference type="ARBA" id="ARBA00022857"/>
    </source>
</evidence>
<evidence type="ECO:0000256" key="4">
    <source>
        <dbReference type="ARBA" id="ARBA00005259"/>
    </source>
</evidence>
<evidence type="ECO:0000256" key="14">
    <source>
        <dbReference type="PIRSR" id="PIRSR006769-1"/>
    </source>
</evidence>
<feature type="binding site" evidence="15">
    <location>
        <position position="249"/>
    </location>
    <ligand>
        <name>NADP(+)</name>
        <dbReference type="ChEBI" id="CHEBI:58349"/>
    </ligand>
</feature>
<dbReference type="GO" id="GO:0008270">
    <property type="term" value="F:zinc ion binding"/>
    <property type="evidence" value="ECO:0007669"/>
    <property type="project" value="InterPro"/>
</dbReference>
<dbReference type="EC" id="3.5.4.26" evidence="13"/>
<keyword evidence="12" id="KW-0511">Multifunctional enzyme</keyword>
<dbReference type="NCBIfam" id="TIGR00326">
    <property type="entry name" value="eubact_ribD"/>
    <property type="match status" value="1"/>
</dbReference>
<comment type="similarity">
    <text evidence="5 13">In the C-terminal section; belongs to the HTP reductase family.</text>
</comment>
<evidence type="ECO:0000256" key="16">
    <source>
        <dbReference type="PIRSR" id="PIRSR006769-3"/>
    </source>
</evidence>
<feature type="binding site" evidence="15">
    <location>
        <position position="194"/>
    </location>
    <ligand>
        <name>substrate</name>
    </ligand>
</feature>
<feature type="binding site" evidence="15">
    <location>
        <position position="196"/>
    </location>
    <ligand>
        <name>NADP(+)</name>
        <dbReference type="ChEBI" id="CHEBI:58349"/>
    </ligand>
</feature>
<feature type="binding site" evidence="15">
    <location>
        <position position="210"/>
    </location>
    <ligand>
        <name>substrate</name>
    </ligand>
</feature>
<dbReference type="NCBIfam" id="TIGR00227">
    <property type="entry name" value="ribD_Cterm"/>
    <property type="match status" value="1"/>
</dbReference>
<comment type="caution">
    <text evidence="19">The sequence shown here is derived from an EMBL/GenBank/DDBJ whole genome shotgun (WGS) entry which is preliminary data.</text>
</comment>
<feature type="region of interest" description="Disordered" evidence="17">
    <location>
        <begin position="1"/>
        <end position="29"/>
    </location>
</feature>
<dbReference type="InterPro" id="IPR002734">
    <property type="entry name" value="RibDG_C"/>
</dbReference>
<evidence type="ECO:0000256" key="9">
    <source>
        <dbReference type="ARBA" id="ARBA00022833"/>
    </source>
</evidence>
<feature type="binding site" evidence="16">
    <location>
        <position position="76"/>
    </location>
    <ligand>
        <name>Zn(2+)</name>
        <dbReference type="ChEBI" id="CHEBI:29105"/>
        <note>catalytic</note>
    </ligand>
</feature>
<dbReference type="InterPro" id="IPR016193">
    <property type="entry name" value="Cytidine_deaminase-like"/>
</dbReference>
<dbReference type="PANTHER" id="PTHR38011:SF7">
    <property type="entry name" value="2,5-DIAMINO-6-RIBOSYLAMINO-4(3H)-PYRIMIDINONE 5'-PHOSPHATE REDUCTASE"/>
    <property type="match status" value="1"/>
</dbReference>
<dbReference type="CDD" id="cd01284">
    <property type="entry name" value="Riboflavin_deaminase-reductase"/>
    <property type="match status" value="1"/>
</dbReference>
<feature type="binding site" evidence="15">
    <location>
        <begin position="322"/>
        <end position="328"/>
    </location>
    <ligand>
        <name>NADP(+)</name>
        <dbReference type="ChEBI" id="CHEBI:58349"/>
    </ligand>
</feature>
<feature type="binding site" evidence="15">
    <location>
        <position position="222"/>
    </location>
    <ligand>
        <name>NADP(+)</name>
        <dbReference type="ChEBI" id="CHEBI:58349"/>
    </ligand>
</feature>
<evidence type="ECO:0000256" key="15">
    <source>
        <dbReference type="PIRSR" id="PIRSR006769-2"/>
    </source>
</evidence>
<dbReference type="EC" id="1.1.1.193" evidence="13"/>
<dbReference type="SUPFAM" id="SSF53927">
    <property type="entry name" value="Cytidine deaminase-like"/>
    <property type="match status" value="1"/>
</dbReference>
<dbReference type="AlphaFoldDB" id="A0A7C4AQJ6"/>
<proteinExistence type="inferred from homology"/>
<evidence type="ECO:0000256" key="1">
    <source>
        <dbReference type="ARBA" id="ARBA00002151"/>
    </source>
</evidence>
<evidence type="ECO:0000256" key="2">
    <source>
        <dbReference type="ARBA" id="ARBA00004882"/>
    </source>
</evidence>
<dbReference type="SUPFAM" id="SSF53597">
    <property type="entry name" value="Dihydrofolate reductase-like"/>
    <property type="match status" value="1"/>
</dbReference>
<comment type="catalytic activity">
    <reaction evidence="13">
        <text>2,5-diamino-6-hydroxy-4-(5-phosphoribosylamino)-pyrimidine + H2O + H(+) = 5-amino-6-(5-phospho-D-ribosylamino)uracil + NH4(+)</text>
        <dbReference type="Rhea" id="RHEA:21868"/>
        <dbReference type="ChEBI" id="CHEBI:15377"/>
        <dbReference type="ChEBI" id="CHEBI:15378"/>
        <dbReference type="ChEBI" id="CHEBI:28938"/>
        <dbReference type="ChEBI" id="CHEBI:58453"/>
        <dbReference type="ChEBI" id="CHEBI:58614"/>
        <dbReference type="EC" id="3.5.4.26"/>
    </reaction>
</comment>
<evidence type="ECO:0000256" key="6">
    <source>
        <dbReference type="ARBA" id="ARBA00022619"/>
    </source>
</evidence>
<keyword evidence="11 13" id="KW-0560">Oxidoreductase</keyword>
<dbReference type="GO" id="GO:0008835">
    <property type="term" value="F:diaminohydroxyphosphoribosylaminopyrimidine deaminase activity"/>
    <property type="evidence" value="ECO:0007669"/>
    <property type="project" value="UniProtKB-EC"/>
</dbReference>
<name>A0A7C4AQJ6_9BACT</name>
<evidence type="ECO:0000256" key="7">
    <source>
        <dbReference type="ARBA" id="ARBA00022723"/>
    </source>
</evidence>
<evidence type="ECO:0000256" key="12">
    <source>
        <dbReference type="ARBA" id="ARBA00023268"/>
    </source>
</evidence>
<dbReference type="InterPro" id="IPR002125">
    <property type="entry name" value="CMP_dCMP_dom"/>
</dbReference>
<dbReference type="GO" id="GO:0009231">
    <property type="term" value="P:riboflavin biosynthetic process"/>
    <property type="evidence" value="ECO:0007669"/>
    <property type="project" value="UniProtKB-UniPathway"/>
</dbReference>
<organism evidence="19">
    <name type="scientific">Desulfomonile tiedjei</name>
    <dbReference type="NCBI Taxonomy" id="2358"/>
    <lineage>
        <taxon>Bacteria</taxon>
        <taxon>Pseudomonadati</taxon>
        <taxon>Thermodesulfobacteriota</taxon>
        <taxon>Desulfomonilia</taxon>
        <taxon>Desulfomonilales</taxon>
        <taxon>Desulfomonilaceae</taxon>
        <taxon>Desulfomonile</taxon>
    </lineage>
</organism>
<feature type="domain" description="CMP/dCMP-type deaminase" evidence="18">
    <location>
        <begin position="27"/>
        <end position="149"/>
    </location>
</feature>
<comment type="pathway">
    <text evidence="2 13">Cofactor biosynthesis; riboflavin biosynthesis; 5-amino-6-(D-ribitylamino)uracil from GTP: step 2/4.</text>
</comment>
<dbReference type="PROSITE" id="PS00903">
    <property type="entry name" value="CYT_DCMP_DEAMINASES_1"/>
    <property type="match status" value="1"/>
</dbReference>
<dbReference type="Pfam" id="PF01872">
    <property type="entry name" value="RibD_C"/>
    <property type="match status" value="1"/>
</dbReference>
<dbReference type="FunFam" id="3.40.140.10:FF:000025">
    <property type="entry name" value="Riboflavin biosynthesis protein RibD"/>
    <property type="match status" value="1"/>
</dbReference>
<evidence type="ECO:0000256" key="3">
    <source>
        <dbReference type="ARBA" id="ARBA00004910"/>
    </source>
</evidence>
<sequence>MNSERPGSRRATEKESRKKPRQQAVSREAERFMSMALKLARRALGRTSPNPAVGAVLVKDGRVVGEGYHHAAGEPHAEVEAIRAAGSDARGAELFVTLEPCNHHGRTPPCTEAILEAGIKAVYYGMDDPNPGVRGGGANTLRENGVEVWGHVAENRCRRINEIYVTNVTMRRPFVFLKLAMSLDGRIATRTGDSQWITSEQSRQKVHRLRDKVSAIMVGIGTVLADDPSLNTRLKRGKGRDPLRIVADSNLRIPTDARVFTSSSAAGVIIATRRDPPPDKAAELEKRGVKVLRTKGKDRVDLKDLLYRLYGIGVTSLLIEGGANLAWSAIKDRVIDRCLFFYAPIIIGGAAAPSGIEGLGVSRLEEAPRLEDVRSFRVGPDILLDGRIVYPERRNDT</sequence>
<evidence type="ECO:0000256" key="17">
    <source>
        <dbReference type="SAM" id="MobiDB-lite"/>
    </source>
</evidence>
<evidence type="ECO:0000313" key="19">
    <source>
        <dbReference type="EMBL" id="HGH60180.1"/>
    </source>
</evidence>
<evidence type="ECO:0000256" key="13">
    <source>
        <dbReference type="PIRNR" id="PIRNR006769"/>
    </source>
</evidence>
<dbReference type="InterPro" id="IPR004794">
    <property type="entry name" value="Eubact_RibD"/>
</dbReference>
<evidence type="ECO:0000256" key="11">
    <source>
        <dbReference type="ARBA" id="ARBA00023002"/>
    </source>
</evidence>
<feature type="binding site" evidence="15">
    <location>
        <position position="233"/>
    </location>
    <ligand>
        <name>substrate</name>
    </ligand>
</feature>
<protein>
    <recommendedName>
        <fullName evidence="13">Riboflavin biosynthesis protein RibD</fullName>
    </recommendedName>
    <domain>
        <recommendedName>
            <fullName evidence="13">Diaminohydroxyphosphoribosylaminopyrimidine deaminase</fullName>
            <shortName evidence="13">DRAP deaminase</shortName>
            <ecNumber evidence="13">3.5.4.26</ecNumber>
        </recommendedName>
        <alternativeName>
            <fullName evidence="13">Riboflavin-specific deaminase</fullName>
        </alternativeName>
    </domain>
    <domain>
        <recommendedName>
            <fullName evidence="13">5-amino-6-(5-phosphoribosylamino)uracil reductase</fullName>
            <ecNumber evidence="13">1.1.1.193</ecNumber>
        </recommendedName>
        <alternativeName>
            <fullName evidence="13">HTP reductase</fullName>
        </alternativeName>
    </domain>
</protein>
<feature type="compositionally biased region" description="Basic and acidic residues" evidence="17">
    <location>
        <begin position="1"/>
        <end position="16"/>
    </location>
</feature>
<evidence type="ECO:0000256" key="8">
    <source>
        <dbReference type="ARBA" id="ARBA00022801"/>
    </source>
</evidence>
<dbReference type="Gene3D" id="3.40.140.10">
    <property type="entry name" value="Cytidine Deaminase, domain 2"/>
    <property type="match status" value="1"/>
</dbReference>
<keyword evidence="6 13" id="KW-0686">Riboflavin biosynthesis</keyword>
<keyword evidence="10 13" id="KW-0521">NADP</keyword>
<feature type="binding site" evidence="15">
    <location>
        <position position="226"/>
    </location>
    <ligand>
        <name>NADP(+)</name>
        <dbReference type="ChEBI" id="CHEBI:58349"/>
    </ligand>
</feature>
<dbReference type="Gene3D" id="3.40.430.10">
    <property type="entry name" value="Dihydrofolate Reductase, subunit A"/>
    <property type="match status" value="1"/>
</dbReference>
<feature type="binding site" evidence="15">
    <location>
        <position position="180"/>
    </location>
    <ligand>
        <name>NADP(+)</name>
        <dbReference type="ChEBI" id="CHEBI:58349"/>
    </ligand>
</feature>
<feature type="active site" description="Proton donor" evidence="14">
    <location>
        <position position="78"/>
    </location>
</feature>
<keyword evidence="8 13" id="KW-0378">Hydrolase</keyword>
<feature type="binding site" evidence="16">
    <location>
        <position position="101"/>
    </location>
    <ligand>
        <name>Zn(2+)</name>
        <dbReference type="ChEBI" id="CHEBI:29105"/>
        <note>catalytic</note>
    </ligand>
</feature>
<comment type="function">
    <text evidence="1 13">Converts 2,5-diamino-6-(ribosylamino)-4(3h)-pyrimidinone 5'-phosphate into 5-amino-6-(ribosylamino)-2,4(1h,3h)-pyrimidinedione 5'-phosphate.</text>
</comment>
<dbReference type="InterPro" id="IPR016192">
    <property type="entry name" value="APOBEC/CMP_deaminase_Zn-bd"/>
</dbReference>
<comment type="cofactor">
    <cofactor evidence="13 16">
        <name>Zn(2+)</name>
        <dbReference type="ChEBI" id="CHEBI:29105"/>
    </cofactor>
    <text evidence="13 16">Binds 1 zinc ion.</text>
</comment>
<dbReference type="UniPathway" id="UPA00275">
    <property type="reaction ID" value="UER00401"/>
</dbReference>
<reference evidence="19" key="1">
    <citation type="journal article" date="2020" name="mSystems">
        <title>Genome- and Community-Level Interaction Insights into Carbon Utilization and Element Cycling Functions of Hydrothermarchaeota in Hydrothermal Sediment.</title>
        <authorList>
            <person name="Zhou Z."/>
            <person name="Liu Y."/>
            <person name="Xu W."/>
            <person name="Pan J."/>
            <person name="Luo Z.H."/>
            <person name="Li M."/>
        </authorList>
    </citation>
    <scope>NUCLEOTIDE SEQUENCE [LARGE SCALE GENOMIC DNA]</scope>
    <source>
        <strain evidence="19">SpSt-769</strain>
    </source>
</reference>
<dbReference type="EMBL" id="DTGT01000085">
    <property type="protein sequence ID" value="HGH60180.1"/>
    <property type="molecule type" value="Genomic_DNA"/>
</dbReference>
<evidence type="ECO:0000259" key="18">
    <source>
        <dbReference type="PROSITE" id="PS51747"/>
    </source>
</evidence>
<comment type="similarity">
    <text evidence="4 13">In the N-terminal section; belongs to the cytidine and deoxycytidylate deaminase family.</text>
</comment>
<evidence type="ECO:0000256" key="5">
    <source>
        <dbReference type="ARBA" id="ARBA00007417"/>
    </source>
</evidence>
<dbReference type="GO" id="GO:0050661">
    <property type="term" value="F:NADP binding"/>
    <property type="evidence" value="ECO:0007669"/>
    <property type="project" value="InterPro"/>
</dbReference>
<dbReference type="InterPro" id="IPR024072">
    <property type="entry name" value="DHFR-like_dom_sf"/>
</dbReference>
<feature type="binding site" evidence="15">
    <location>
        <position position="230"/>
    </location>
    <ligand>
        <name>substrate</name>
    </ligand>
</feature>
<feature type="binding site" evidence="16">
    <location>
        <position position="110"/>
    </location>
    <ligand>
        <name>Zn(2+)</name>
        <dbReference type="ChEBI" id="CHEBI:29105"/>
        <note>catalytic</note>
    </ligand>
</feature>
<accession>A0A7C4AQJ6</accession>
<dbReference type="InterPro" id="IPR011549">
    <property type="entry name" value="RibD_C"/>
</dbReference>
<dbReference type="GO" id="GO:0008703">
    <property type="term" value="F:5-amino-6-(5-phosphoribosylamino)uracil reductase activity"/>
    <property type="evidence" value="ECO:0007669"/>
    <property type="project" value="UniProtKB-EC"/>
</dbReference>
<dbReference type="PIRSF" id="PIRSF006769">
    <property type="entry name" value="RibD"/>
    <property type="match status" value="1"/>
</dbReference>
<comment type="pathway">
    <text evidence="3 13">Cofactor biosynthesis; riboflavin biosynthesis; 5-amino-6-(D-ribitylamino)uracil from GTP: step 3/4.</text>
</comment>
<dbReference type="Pfam" id="PF00383">
    <property type="entry name" value="dCMP_cyt_deam_1"/>
    <property type="match status" value="1"/>
</dbReference>
<keyword evidence="7 13" id="KW-0479">Metal-binding</keyword>
<dbReference type="PANTHER" id="PTHR38011">
    <property type="entry name" value="DIHYDROFOLATE REDUCTASE FAMILY PROTEIN (AFU_ORTHOLOGUE AFUA_8G06820)"/>
    <property type="match status" value="1"/>
</dbReference>